<protein>
    <submittedName>
        <fullName evidence="2">Uncharacterized protein</fullName>
    </submittedName>
</protein>
<comment type="caution">
    <text evidence="2">The sequence shown here is derived from an EMBL/GenBank/DDBJ whole genome shotgun (WGS) entry which is preliminary data.</text>
</comment>
<keyword evidence="3" id="KW-1185">Reference proteome</keyword>
<dbReference type="InterPro" id="IPR059179">
    <property type="entry name" value="MLKL-like_MCAfunc"/>
</dbReference>
<evidence type="ECO:0000256" key="1">
    <source>
        <dbReference type="SAM" id="MobiDB-lite"/>
    </source>
</evidence>
<proteinExistence type="predicted"/>
<dbReference type="Proteomes" id="UP001163846">
    <property type="component" value="Unassembled WGS sequence"/>
</dbReference>
<name>A0AA38UA15_9AGAR</name>
<accession>A0AA38UA15</accession>
<sequence>MAAIFTTLKGKFGQSSPQGKNPLDTAGSEGASIADKSCIQPPLPSAKPSVRSTCWDLSDHVLSTLNSAAQYAPVPYLSSMSAVALSIFKSVQENQESLGEIAKTACDLASLVMNTYKELHPSNSGSDLSQDPSSFSSDLALNSHVEELVKTFTNINNWITVVISRKLVIRLISYKSDLREIQRCQNQLRAAMDKFQLLSSITLRSSVSRIALQQDRMEKDTAVQHKLLQEIYKGLHIHQGPMRNLPTSTLMTPMSNTDIDSKNTNIFNLATMAPNSTFLANILTSSSLVNNISSIGYFTINSVREHIDNMSNGQNIDCSKWMGRGQRRQFWDQLSKEYQEAFFLINDLSPVFILKAVWLPLGFFLSNQGKGLEIKAFQAI</sequence>
<gene>
    <name evidence="2" type="ORF">F5878DRAFT_328159</name>
</gene>
<feature type="region of interest" description="Disordered" evidence="1">
    <location>
        <begin position="9"/>
        <end position="31"/>
    </location>
</feature>
<dbReference type="CDD" id="cd21037">
    <property type="entry name" value="MLKL_NTD"/>
    <property type="match status" value="1"/>
</dbReference>
<dbReference type="AlphaFoldDB" id="A0AA38UA15"/>
<dbReference type="EMBL" id="MU806449">
    <property type="protein sequence ID" value="KAJ3835081.1"/>
    <property type="molecule type" value="Genomic_DNA"/>
</dbReference>
<reference evidence="2" key="1">
    <citation type="submission" date="2022-08" db="EMBL/GenBank/DDBJ databases">
        <authorList>
            <consortium name="DOE Joint Genome Institute"/>
            <person name="Min B."/>
            <person name="Riley R."/>
            <person name="Sierra-Patev S."/>
            <person name="Naranjo-Ortiz M."/>
            <person name="Looney B."/>
            <person name="Konkel Z."/>
            <person name="Slot J.C."/>
            <person name="Sakamoto Y."/>
            <person name="Steenwyk J.L."/>
            <person name="Rokas A."/>
            <person name="Carro J."/>
            <person name="Camarero S."/>
            <person name="Ferreira P."/>
            <person name="Molpeceres G."/>
            <person name="Ruiz-Duenas F.J."/>
            <person name="Serrano A."/>
            <person name="Henrissat B."/>
            <person name="Drula E."/>
            <person name="Hughes K.W."/>
            <person name="Mata J.L."/>
            <person name="Ishikawa N.K."/>
            <person name="Vargas-Isla R."/>
            <person name="Ushijima S."/>
            <person name="Smith C.A."/>
            <person name="Ahrendt S."/>
            <person name="Andreopoulos W."/>
            <person name="He G."/>
            <person name="Labutti K."/>
            <person name="Lipzen A."/>
            <person name="Ng V."/>
            <person name="Sandor L."/>
            <person name="Barry K."/>
            <person name="Martinez A.T."/>
            <person name="Xiao Y."/>
            <person name="Gibbons J.G."/>
            <person name="Terashima K."/>
            <person name="Hibbett D.S."/>
            <person name="Grigoriev I.V."/>
        </authorList>
    </citation>
    <scope>NUCLEOTIDE SEQUENCE</scope>
    <source>
        <strain evidence="2">TFB9207</strain>
    </source>
</reference>
<evidence type="ECO:0000313" key="3">
    <source>
        <dbReference type="Proteomes" id="UP001163846"/>
    </source>
</evidence>
<evidence type="ECO:0000313" key="2">
    <source>
        <dbReference type="EMBL" id="KAJ3835081.1"/>
    </source>
</evidence>
<organism evidence="2 3">
    <name type="scientific">Lentinula raphanica</name>
    <dbReference type="NCBI Taxonomy" id="153919"/>
    <lineage>
        <taxon>Eukaryota</taxon>
        <taxon>Fungi</taxon>
        <taxon>Dikarya</taxon>
        <taxon>Basidiomycota</taxon>
        <taxon>Agaricomycotina</taxon>
        <taxon>Agaricomycetes</taxon>
        <taxon>Agaricomycetidae</taxon>
        <taxon>Agaricales</taxon>
        <taxon>Marasmiineae</taxon>
        <taxon>Omphalotaceae</taxon>
        <taxon>Lentinula</taxon>
    </lineage>
</organism>